<dbReference type="AlphaFoldDB" id="A0A7X3LG38"/>
<keyword evidence="2" id="KW-0808">Transferase</keyword>
<dbReference type="EMBL" id="WUBI01000001">
    <property type="protein sequence ID" value="MWV42815.1"/>
    <property type="molecule type" value="Genomic_DNA"/>
</dbReference>
<keyword evidence="3" id="KW-1185">Reference proteome</keyword>
<protein>
    <submittedName>
        <fullName evidence="2">GNAT family N-acetyltransferase</fullName>
    </submittedName>
</protein>
<dbReference type="Gene3D" id="3.40.630.30">
    <property type="match status" value="1"/>
</dbReference>
<dbReference type="RefSeq" id="WP_160496385.1">
    <property type="nucleotide sequence ID" value="NZ_WUBI01000001.1"/>
</dbReference>
<dbReference type="PANTHER" id="PTHR39173:SF1">
    <property type="entry name" value="ACETYLTRANSFERASE"/>
    <property type="match status" value="1"/>
</dbReference>
<reference evidence="2 3" key="1">
    <citation type="submission" date="2019-12" db="EMBL/GenBank/DDBJ databases">
        <title>Paenibacillus sp. nov., an endophytic bacterium isolated from the stem of Dendrobium.</title>
        <authorList>
            <person name="Zhao R."/>
        </authorList>
    </citation>
    <scope>NUCLEOTIDE SEQUENCE [LARGE SCALE GENOMIC DNA]</scope>
    <source>
        <strain evidence="2 3">HJL G12</strain>
    </source>
</reference>
<dbReference type="InterPro" id="IPR016181">
    <property type="entry name" value="Acyl_CoA_acyltransferase"/>
</dbReference>
<dbReference type="PANTHER" id="PTHR39173">
    <property type="entry name" value="ACETYLTRANSFERASE"/>
    <property type="match status" value="1"/>
</dbReference>
<name>A0A7X3LG38_9BACL</name>
<sequence>MNHVFLTKPTLNLKNEYFDFYTEWKESGEDMVPWVISRDPQDFEAMLDWLDNHARGIDLPEGWVPDSTFWLVSADQKVIGAVNIRHELNDFLMNEGGHIGYGIRPSERRKGYATQLLALSLAEAKTLGIDKVLVVCDEINVGSERTIINNGGVPDQDYVEENGNVIKRYWIDIHG</sequence>
<evidence type="ECO:0000313" key="2">
    <source>
        <dbReference type="EMBL" id="MWV42815.1"/>
    </source>
</evidence>
<dbReference type="PROSITE" id="PS51186">
    <property type="entry name" value="GNAT"/>
    <property type="match status" value="1"/>
</dbReference>
<dbReference type="Proteomes" id="UP000460318">
    <property type="component" value="Unassembled WGS sequence"/>
</dbReference>
<organism evidence="2 3">
    <name type="scientific">Paenibacillus dendrobii</name>
    <dbReference type="NCBI Taxonomy" id="2691084"/>
    <lineage>
        <taxon>Bacteria</taxon>
        <taxon>Bacillati</taxon>
        <taxon>Bacillota</taxon>
        <taxon>Bacilli</taxon>
        <taxon>Bacillales</taxon>
        <taxon>Paenibacillaceae</taxon>
        <taxon>Paenibacillus</taxon>
    </lineage>
</organism>
<dbReference type="Pfam" id="PF13302">
    <property type="entry name" value="Acetyltransf_3"/>
    <property type="match status" value="1"/>
</dbReference>
<evidence type="ECO:0000313" key="3">
    <source>
        <dbReference type="Proteomes" id="UP000460318"/>
    </source>
</evidence>
<dbReference type="InterPro" id="IPR000182">
    <property type="entry name" value="GNAT_dom"/>
</dbReference>
<accession>A0A7X3LG38</accession>
<feature type="domain" description="N-acetyltransferase" evidence="1">
    <location>
        <begin position="18"/>
        <end position="172"/>
    </location>
</feature>
<proteinExistence type="predicted"/>
<dbReference type="SUPFAM" id="SSF55729">
    <property type="entry name" value="Acyl-CoA N-acyltransferases (Nat)"/>
    <property type="match status" value="1"/>
</dbReference>
<evidence type="ECO:0000259" key="1">
    <source>
        <dbReference type="PROSITE" id="PS51186"/>
    </source>
</evidence>
<dbReference type="GO" id="GO:0016747">
    <property type="term" value="F:acyltransferase activity, transferring groups other than amino-acyl groups"/>
    <property type="evidence" value="ECO:0007669"/>
    <property type="project" value="InterPro"/>
</dbReference>
<dbReference type="CDD" id="cd04301">
    <property type="entry name" value="NAT_SF"/>
    <property type="match status" value="1"/>
</dbReference>
<comment type="caution">
    <text evidence="2">The sequence shown here is derived from an EMBL/GenBank/DDBJ whole genome shotgun (WGS) entry which is preliminary data.</text>
</comment>
<gene>
    <name evidence="2" type="ORF">GRF59_04170</name>
</gene>